<proteinExistence type="inferred from homology"/>
<dbReference type="InterPro" id="IPR050224">
    <property type="entry name" value="TALE_homeobox"/>
</dbReference>
<dbReference type="SMART" id="SM00574">
    <property type="entry name" value="POX"/>
    <property type="match status" value="1"/>
</dbReference>
<dbReference type="GO" id="GO:0006355">
    <property type="term" value="P:regulation of DNA-templated transcription"/>
    <property type="evidence" value="ECO:0007669"/>
    <property type="project" value="InterPro"/>
</dbReference>
<reference evidence="11 12" key="1">
    <citation type="journal article" date="2018" name="Nat. Genet.">
        <title>The Rosa genome provides new insights in the design of modern roses.</title>
        <authorList>
            <person name="Bendahmane M."/>
        </authorList>
    </citation>
    <scope>NUCLEOTIDE SEQUENCE [LARGE SCALE GENOMIC DNA]</scope>
    <source>
        <strain evidence="12">cv. Old Blush</strain>
    </source>
</reference>
<dbReference type="EMBL" id="PDCK01000043">
    <property type="protein sequence ID" value="PRQ33502.1"/>
    <property type="molecule type" value="Genomic_DNA"/>
</dbReference>
<evidence type="ECO:0000256" key="3">
    <source>
        <dbReference type="ARBA" id="ARBA00023015"/>
    </source>
</evidence>
<keyword evidence="7 8" id="KW-0539">Nucleus</keyword>
<dbReference type="FunFam" id="1.10.10.60:FF:000117">
    <property type="entry name" value="BEL1-like homeodomain protein 9"/>
    <property type="match status" value="1"/>
</dbReference>
<feature type="compositionally biased region" description="Polar residues" evidence="9">
    <location>
        <begin position="635"/>
        <end position="647"/>
    </location>
</feature>
<dbReference type="InterPro" id="IPR008422">
    <property type="entry name" value="KN_HD"/>
</dbReference>
<keyword evidence="5 8" id="KW-0371">Homeobox</keyword>
<dbReference type="SMART" id="SM00389">
    <property type="entry name" value="HOX"/>
    <property type="match status" value="1"/>
</dbReference>
<evidence type="ECO:0000313" key="11">
    <source>
        <dbReference type="EMBL" id="PRQ33502.1"/>
    </source>
</evidence>
<dbReference type="Gramene" id="PRQ33502">
    <property type="protein sequence ID" value="PRQ33502"/>
    <property type="gene ID" value="RchiOBHm_Chr5g0058351"/>
</dbReference>
<dbReference type="InterPro" id="IPR001356">
    <property type="entry name" value="HD"/>
</dbReference>
<comment type="similarity">
    <text evidence="2">Belongs to the TALE/BELL homeobox family.</text>
</comment>
<evidence type="ECO:0000256" key="1">
    <source>
        <dbReference type="ARBA" id="ARBA00004123"/>
    </source>
</evidence>
<feature type="domain" description="Homeobox" evidence="10">
    <location>
        <begin position="547"/>
        <end position="610"/>
    </location>
</feature>
<accession>A0A2P6QH47</accession>
<dbReference type="Proteomes" id="UP000238479">
    <property type="component" value="Chromosome 5"/>
</dbReference>
<dbReference type="AlphaFoldDB" id="A0A2P6QH47"/>
<evidence type="ECO:0000313" key="12">
    <source>
        <dbReference type="Proteomes" id="UP000238479"/>
    </source>
</evidence>
<evidence type="ECO:0000256" key="9">
    <source>
        <dbReference type="SAM" id="MobiDB-lite"/>
    </source>
</evidence>
<dbReference type="InterPro" id="IPR006563">
    <property type="entry name" value="POX_dom"/>
</dbReference>
<dbReference type="GO" id="GO:0005634">
    <property type="term" value="C:nucleus"/>
    <property type="evidence" value="ECO:0007669"/>
    <property type="project" value="UniProtKB-SubCell"/>
</dbReference>
<gene>
    <name evidence="11" type="ORF">RchiOBHm_Chr5g0058351</name>
</gene>
<feature type="region of interest" description="Disordered" evidence="9">
    <location>
        <begin position="239"/>
        <end position="259"/>
    </location>
</feature>
<protein>
    <submittedName>
        <fullName evidence="11">Putative transcription factor Homobox-WOX family</fullName>
    </submittedName>
</protein>
<dbReference type="InterPro" id="IPR009057">
    <property type="entry name" value="Homeodomain-like_sf"/>
</dbReference>
<sequence length="763" mass="83852">MEMSGFRPSESTHVAQQSRRDKLRVQQTSNLSHHHLDHNVPNNSPTHQNPDIVQVRNVRNANNLLFDPTLFSPELLNFSINANHAFASSAQDLGDESPQNYGNWRNLNPPQSLDNWVTNYTSGTTSNHHMFVREVSNISPSTPSNLKPGTYHGYQQFSSPPPIYHNTLQDVVTTASTGGSQQDQLEMASWTQGYVNQSTTLGFDNSSSWMDRPIGSNRHNWSGGEELRCAMSDYSNQQGLSLSLSSNPPPSQQLQASTTGKSGGYLCSMMKPSIISKAYGTSKSLQDVVGTSATSTSNAAYHRSTGPLGPFTGYATILKSSKFLKPAQQLLEEFCRVSNSKEFKTCEASERISGDQASASASVSVTVSNDQAANTTQNSVVANMGRNNSGASSSAFYGSNEISSDGGAAAASTSSESFRPEYQQKKAKLLCMQEEVCRKYKQYHQQMEMVVSSFESVAGLSSATPYMSLALNTVSRHFRCLTGSIKDQLKHIRKALGEDFSSVKIASNTGGNSRSDKTMGKLKYMGLGLQKHKAAAGVDAGFSEPQQHVWRPQRGLPDRSVAILRAWLFDHFLHPYPTDTDKHMLATQTGLSRNQVSNWFINARVRVWKPMVEEIHMLETRGSMEACQDPGKDGNSPTEGTSRPNNEQLGMHHVITDRQLESSGVGSLRDAPNVEEVDRSQEIKRSRIECQVPSSMDGALMGFVPYNRSGLEVGGLGAVSLTLGLRHGVENAQQQQQQQQLHQQEEYQLRRQLGGHMIHDFVG</sequence>
<dbReference type="Gene3D" id="1.10.10.60">
    <property type="entry name" value="Homeodomain-like"/>
    <property type="match status" value="1"/>
</dbReference>
<dbReference type="OMA" id="MEMSGFR"/>
<evidence type="ECO:0000256" key="6">
    <source>
        <dbReference type="ARBA" id="ARBA00023163"/>
    </source>
</evidence>
<keyword evidence="12" id="KW-1185">Reference proteome</keyword>
<name>A0A2P6QH47_ROSCH</name>
<feature type="region of interest" description="Disordered" evidence="9">
    <location>
        <begin position="624"/>
        <end position="647"/>
    </location>
</feature>
<dbReference type="CDD" id="cd00086">
    <property type="entry name" value="homeodomain"/>
    <property type="match status" value="1"/>
</dbReference>
<keyword evidence="4 8" id="KW-0238">DNA-binding</keyword>
<keyword evidence="6" id="KW-0804">Transcription</keyword>
<comment type="caution">
    <text evidence="11">The sequence shown here is derived from an EMBL/GenBank/DDBJ whole genome shotgun (WGS) entry which is preliminary data.</text>
</comment>
<dbReference type="GO" id="GO:0003677">
    <property type="term" value="F:DNA binding"/>
    <property type="evidence" value="ECO:0007669"/>
    <property type="project" value="UniProtKB-UniRule"/>
</dbReference>
<dbReference type="PROSITE" id="PS50071">
    <property type="entry name" value="HOMEOBOX_2"/>
    <property type="match status" value="1"/>
</dbReference>
<dbReference type="STRING" id="74649.A0A2P6QH47"/>
<feature type="region of interest" description="Disordered" evidence="9">
    <location>
        <begin position="661"/>
        <end position="682"/>
    </location>
</feature>
<dbReference type="Pfam" id="PF05920">
    <property type="entry name" value="Homeobox_KN"/>
    <property type="match status" value="1"/>
</dbReference>
<evidence type="ECO:0000256" key="4">
    <source>
        <dbReference type="ARBA" id="ARBA00023125"/>
    </source>
</evidence>
<dbReference type="PANTHER" id="PTHR11850">
    <property type="entry name" value="HOMEOBOX PROTEIN TRANSCRIPTION FACTORS"/>
    <property type="match status" value="1"/>
</dbReference>
<evidence type="ECO:0000256" key="7">
    <source>
        <dbReference type="ARBA" id="ARBA00023242"/>
    </source>
</evidence>
<dbReference type="OrthoDB" id="10056939at2759"/>
<evidence type="ECO:0000256" key="8">
    <source>
        <dbReference type="PROSITE-ProRule" id="PRU00108"/>
    </source>
</evidence>
<evidence type="ECO:0000256" key="5">
    <source>
        <dbReference type="ARBA" id="ARBA00023155"/>
    </source>
</evidence>
<organism evidence="11 12">
    <name type="scientific">Rosa chinensis</name>
    <name type="common">China rose</name>
    <dbReference type="NCBI Taxonomy" id="74649"/>
    <lineage>
        <taxon>Eukaryota</taxon>
        <taxon>Viridiplantae</taxon>
        <taxon>Streptophyta</taxon>
        <taxon>Embryophyta</taxon>
        <taxon>Tracheophyta</taxon>
        <taxon>Spermatophyta</taxon>
        <taxon>Magnoliopsida</taxon>
        <taxon>eudicotyledons</taxon>
        <taxon>Gunneridae</taxon>
        <taxon>Pentapetalae</taxon>
        <taxon>rosids</taxon>
        <taxon>fabids</taxon>
        <taxon>Rosales</taxon>
        <taxon>Rosaceae</taxon>
        <taxon>Rosoideae</taxon>
        <taxon>Rosoideae incertae sedis</taxon>
        <taxon>Rosa</taxon>
    </lineage>
</organism>
<dbReference type="Pfam" id="PF07526">
    <property type="entry name" value="POX"/>
    <property type="match status" value="1"/>
</dbReference>
<evidence type="ECO:0000256" key="2">
    <source>
        <dbReference type="ARBA" id="ARBA00006454"/>
    </source>
</evidence>
<evidence type="ECO:0000259" key="10">
    <source>
        <dbReference type="PROSITE" id="PS50071"/>
    </source>
</evidence>
<dbReference type="SUPFAM" id="SSF46689">
    <property type="entry name" value="Homeodomain-like"/>
    <property type="match status" value="1"/>
</dbReference>
<feature type="DNA-binding region" description="Homeobox" evidence="8">
    <location>
        <begin position="549"/>
        <end position="611"/>
    </location>
</feature>
<feature type="region of interest" description="Disordered" evidence="9">
    <location>
        <begin position="1"/>
        <end position="29"/>
    </location>
</feature>
<keyword evidence="3" id="KW-0805">Transcription regulation</keyword>
<comment type="subcellular location">
    <subcellularLocation>
        <location evidence="1 8">Nucleus</location>
    </subcellularLocation>
</comment>